<organism evidence="1 2">
    <name type="scientific">Stegodyphus mimosarum</name>
    <name type="common">African social velvet spider</name>
    <dbReference type="NCBI Taxonomy" id="407821"/>
    <lineage>
        <taxon>Eukaryota</taxon>
        <taxon>Metazoa</taxon>
        <taxon>Ecdysozoa</taxon>
        <taxon>Arthropoda</taxon>
        <taxon>Chelicerata</taxon>
        <taxon>Arachnida</taxon>
        <taxon>Araneae</taxon>
        <taxon>Araneomorphae</taxon>
        <taxon>Entelegynae</taxon>
        <taxon>Eresoidea</taxon>
        <taxon>Eresidae</taxon>
        <taxon>Stegodyphus</taxon>
    </lineage>
</organism>
<dbReference type="EMBL" id="KK113498">
    <property type="protein sequence ID" value="KFM60325.1"/>
    <property type="molecule type" value="Genomic_DNA"/>
</dbReference>
<sequence>MRFVKAAAEGSTGLHYLQRKNETLISLQKFLASKPVSKLLGSPSWGAALSWLEAPKSTGRSLLHLVELVGNVTQCISLNRFLGFDTEEELEAAAATLHDRREFIAAIVFLNEKEIKLKKRWTHKPYRNNMPKDVLYKIRMDIDNVPTTEYIKYRWWRPYPYDDFFEDLRYFRGFLQLQDTVDTAIMQLQTNSDGPQNVKKYLQQFPYPCH</sequence>
<dbReference type="GO" id="GO:0005524">
    <property type="term" value="F:ATP binding"/>
    <property type="evidence" value="ECO:0007669"/>
    <property type="project" value="UniProtKB-KW"/>
</dbReference>
<dbReference type="Proteomes" id="UP000054359">
    <property type="component" value="Unassembled WGS sequence"/>
</dbReference>
<dbReference type="STRING" id="407821.A0A087T5D6"/>
<dbReference type="OrthoDB" id="6434518at2759"/>
<protein>
    <submittedName>
        <fullName evidence="1">ATP-binding cassette sub-family A member 1</fullName>
    </submittedName>
</protein>
<evidence type="ECO:0000313" key="1">
    <source>
        <dbReference type="EMBL" id="KFM60325.1"/>
    </source>
</evidence>
<keyword evidence="1" id="KW-0547">Nucleotide-binding</keyword>
<feature type="non-terminal residue" evidence="1">
    <location>
        <position position="210"/>
    </location>
</feature>
<proteinExistence type="predicted"/>
<name>A0A087T5D6_STEMI</name>
<evidence type="ECO:0000313" key="2">
    <source>
        <dbReference type="Proteomes" id="UP000054359"/>
    </source>
</evidence>
<reference evidence="1 2" key="1">
    <citation type="submission" date="2013-11" db="EMBL/GenBank/DDBJ databases">
        <title>Genome sequencing of Stegodyphus mimosarum.</title>
        <authorList>
            <person name="Bechsgaard J."/>
        </authorList>
    </citation>
    <scope>NUCLEOTIDE SEQUENCE [LARGE SCALE GENOMIC DNA]</scope>
</reference>
<gene>
    <name evidence="1" type="ORF">X975_11680</name>
</gene>
<keyword evidence="1" id="KW-0067">ATP-binding</keyword>
<keyword evidence="2" id="KW-1185">Reference proteome</keyword>
<dbReference type="AlphaFoldDB" id="A0A087T5D6"/>
<accession>A0A087T5D6</accession>